<protein>
    <submittedName>
        <fullName evidence="2">F-box domain-containing protein</fullName>
    </submittedName>
</protein>
<name>A0AAD8NDR0_9APIA</name>
<reference evidence="2" key="1">
    <citation type="submission" date="2023-02" db="EMBL/GenBank/DDBJ databases">
        <title>Genome of toxic invasive species Heracleum sosnowskyi carries increased number of genes despite the absence of recent whole-genome duplications.</title>
        <authorList>
            <person name="Schelkunov M."/>
            <person name="Shtratnikova V."/>
            <person name="Makarenko M."/>
            <person name="Klepikova A."/>
            <person name="Omelchenko D."/>
            <person name="Novikova G."/>
            <person name="Obukhova E."/>
            <person name="Bogdanov V."/>
            <person name="Penin A."/>
            <person name="Logacheva M."/>
        </authorList>
    </citation>
    <scope>NUCLEOTIDE SEQUENCE</scope>
    <source>
        <strain evidence="2">Hsosn_3</strain>
        <tissue evidence="2">Leaf</tissue>
    </source>
</reference>
<gene>
    <name evidence="2" type="ORF">POM88_004757</name>
</gene>
<proteinExistence type="predicted"/>
<dbReference type="InterPro" id="IPR036047">
    <property type="entry name" value="F-box-like_dom_sf"/>
</dbReference>
<evidence type="ECO:0000313" key="3">
    <source>
        <dbReference type="Proteomes" id="UP001237642"/>
    </source>
</evidence>
<comment type="caution">
    <text evidence="2">The sequence shown here is derived from an EMBL/GenBank/DDBJ whole genome shotgun (WGS) entry which is preliminary data.</text>
</comment>
<feature type="domain" description="F-box" evidence="1">
    <location>
        <begin position="25"/>
        <end position="71"/>
    </location>
</feature>
<organism evidence="2 3">
    <name type="scientific">Heracleum sosnowskyi</name>
    <dbReference type="NCBI Taxonomy" id="360622"/>
    <lineage>
        <taxon>Eukaryota</taxon>
        <taxon>Viridiplantae</taxon>
        <taxon>Streptophyta</taxon>
        <taxon>Embryophyta</taxon>
        <taxon>Tracheophyta</taxon>
        <taxon>Spermatophyta</taxon>
        <taxon>Magnoliopsida</taxon>
        <taxon>eudicotyledons</taxon>
        <taxon>Gunneridae</taxon>
        <taxon>Pentapetalae</taxon>
        <taxon>asterids</taxon>
        <taxon>campanulids</taxon>
        <taxon>Apiales</taxon>
        <taxon>Apiaceae</taxon>
        <taxon>Apioideae</taxon>
        <taxon>apioid superclade</taxon>
        <taxon>Tordylieae</taxon>
        <taxon>Tordyliinae</taxon>
        <taxon>Heracleum</taxon>
    </lineage>
</organism>
<dbReference type="EMBL" id="JAUIZM010000001">
    <property type="protein sequence ID" value="KAK1405152.1"/>
    <property type="molecule type" value="Genomic_DNA"/>
</dbReference>
<dbReference type="InterPro" id="IPR001810">
    <property type="entry name" value="F-box_dom"/>
</dbReference>
<dbReference type="AlphaFoldDB" id="A0AAD8NDR0"/>
<dbReference type="Gene3D" id="1.20.1280.50">
    <property type="match status" value="1"/>
</dbReference>
<evidence type="ECO:0000259" key="1">
    <source>
        <dbReference type="Pfam" id="PF12937"/>
    </source>
</evidence>
<dbReference type="SUPFAM" id="SSF81383">
    <property type="entry name" value="F-box domain"/>
    <property type="match status" value="1"/>
</dbReference>
<dbReference type="CDD" id="cd09917">
    <property type="entry name" value="F-box_SF"/>
    <property type="match status" value="1"/>
</dbReference>
<evidence type="ECO:0000313" key="2">
    <source>
        <dbReference type="EMBL" id="KAK1405152.1"/>
    </source>
</evidence>
<dbReference type="PANTHER" id="PTHR31215">
    <property type="entry name" value="OS05G0510400 PROTEIN-RELATED"/>
    <property type="match status" value="1"/>
</dbReference>
<dbReference type="Proteomes" id="UP001237642">
    <property type="component" value="Unassembled WGS sequence"/>
</dbReference>
<reference evidence="2" key="2">
    <citation type="submission" date="2023-05" db="EMBL/GenBank/DDBJ databases">
        <authorList>
            <person name="Schelkunov M.I."/>
        </authorList>
    </citation>
    <scope>NUCLEOTIDE SEQUENCE</scope>
    <source>
        <strain evidence="2">Hsosn_3</strain>
        <tissue evidence="2">Leaf</tissue>
    </source>
</reference>
<accession>A0AAD8NDR0</accession>
<sequence length="338" mass="38337">MAEISTLQSMDKGLNSQGDDEFVFFQNLPDELVVEIFTRLSNSDAPFDTLHDLKSLCQCSTVCKRFYSLVFLVPTLNIKHPSCKTLYEYCPKILKNFKHIRSLQVKHWSCTEIHLNNQHMDLPSVFFDAAYKPQSYSLVVVSYKKFSYYQNLQVRDILMLSDAGMESGDVNLHAPTREHAFDLITLHHMLVSSIKDHNYLQMVVVTDFTNRGTFTLEKEMLVELRNCSSINLEQVQGLHRSGFLLNMDFPFGNNKSGVVLNNICFNIIEWSEKSADDPIHKADADGGILTGLPFKGSVGVLLKNYLGLLLKNYDDVLVNDNEIVLALLSTIKLDGNLL</sequence>
<dbReference type="InterPro" id="IPR044809">
    <property type="entry name" value="AUF1-like"/>
</dbReference>
<keyword evidence="3" id="KW-1185">Reference proteome</keyword>
<dbReference type="Pfam" id="PF12937">
    <property type="entry name" value="F-box-like"/>
    <property type="match status" value="1"/>
</dbReference>